<dbReference type="RefSeq" id="WP_285663924.1">
    <property type="nucleotide sequence ID" value="NZ_BSTX01000002.1"/>
</dbReference>
<dbReference type="PROSITE" id="PS51318">
    <property type="entry name" value="TAT"/>
    <property type="match status" value="1"/>
</dbReference>
<dbReference type="Gene3D" id="3.40.190.10">
    <property type="entry name" value="Periplasmic binding protein-like II"/>
    <property type="match status" value="1"/>
</dbReference>
<accession>A0A9W6SM57</accession>
<dbReference type="Pfam" id="PF01547">
    <property type="entry name" value="SBP_bac_1"/>
    <property type="match status" value="1"/>
</dbReference>
<comment type="similarity">
    <text evidence="2">Belongs to the bacterial solute-binding protein 1 family.</text>
</comment>
<evidence type="ECO:0000256" key="3">
    <source>
        <dbReference type="ARBA" id="ARBA00022448"/>
    </source>
</evidence>
<keyword evidence="3" id="KW-0813">Transport</keyword>
<dbReference type="SUPFAM" id="SSF53850">
    <property type="entry name" value="Periplasmic binding protein-like II"/>
    <property type="match status" value="1"/>
</dbReference>
<comment type="subcellular location">
    <subcellularLocation>
        <location evidence="1">Cell envelope</location>
    </subcellularLocation>
</comment>
<evidence type="ECO:0000256" key="1">
    <source>
        <dbReference type="ARBA" id="ARBA00004196"/>
    </source>
</evidence>
<dbReference type="InterPro" id="IPR050490">
    <property type="entry name" value="Bact_solute-bd_prot1"/>
</dbReference>
<keyword evidence="6" id="KW-1185">Reference proteome</keyword>
<evidence type="ECO:0000313" key="6">
    <source>
        <dbReference type="Proteomes" id="UP001165079"/>
    </source>
</evidence>
<organism evidence="5 6">
    <name type="scientific">Actinorhabdospora filicis</name>
    <dbReference type="NCBI Taxonomy" id="1785913"/>
    <lineage>
        <taxon>Bacteria</taxon>
        <taxon>Bacillati</taxon>
        <taxon>Actinomycetota</taxon>
        <taxon>Actinomycetes</taxon>
        <taxon>Micromonosporales</taxon>
        <taxon>Micromonosporaceae</taxon>
        <taxon>Actinorhabdospora</taxon>
    </lineage>
</organism>
<proteinExistence type="inferred from homology"/>
<dbReference type="NCBIfam" id="TIGR03851">
    <property type="entry name" value="chitin_NgcE"/>
    <property type="match status" value="1"/>
</dbReference>
<evidence type="ECO:0000313" key="5">
    <source>
        <dbReference type="EMBL" id="GLZ78783.1"/>
    </source>
</evidence>
<reference evidence="5" key="1">
    <citation type="submission" date="2023-03" db="EMBL/GenBank/DDBJ databases">
        <title>Actinorhabdospora filicis NBRC 111898.</title>
        <authorList>
            <person name="Ichikawa N."/>
            <person name="Sato H."/>
            <person name="Tonouchi N."/>
        </authorList>
    </citation>
    <scope>NUCLEOTIDE SEQUENCE</scope>
    <source>
        <strain evidence="5">NBRC 111898</strain>
    </source>
</reference>
<dbReference type="InterPro" id="IPR006311">
    <property type="entry name" value="TAT_signal"/>
</dbReference>
<evidence type="ECO:0000256" key="2">
    <source>
        <dbReference type="ARBA" id="ARBA00008520"/>
    </source>
</evidence>
<name>A0A9W6SM57_9ACTN</name>
<dbReference type="EMBL" id="BSTX01000002">
    <property type="protein sequence ID" value="GLZ78783.1"/>
    <property type="molecule type" value="Genomic_DNA"/>
</dbReference>
<comment type="caution">
    <text evidence="5">The sequence shown here is derived from an EMBL/GenBank/DDBJ whole genome shotgun (WGS) entry which is preliminary data.</text>
</comment>
<evidence type="ECO:0000256" key="4">
    <source>
        <dbReference type="ARBA" id="ARBA00022729"/>
    </source>
</evidence>
<keyword evidence="4" id="KW-0732">Signal</keyword>
<dbReference type="AlphaFoldDB" id="A0A9W6SM57"/>
<dbReference type="PANTHER" id="PTHR43649:SF31">
    <property type="entry name" value="SN-GLYCEROL-3-PHOSPHATE-BINDING PERIPLASMIC PROTEIN UGPB"/>
    <property type="match status" value="1"/>
</dbReference>
<dbReference type="InterPro" id="IPR022386">
    <property type="entry name" value="Chitin_NgcE"/>
</dbReference>
<dbReference type="PANTHER" id="PTHR43649">
    <property type="entry name" value="ARABINOSE-BINDING PROTEIN-RELATED"/>
    <property type="match status" value="1"/>
</dbReference>
<dbReference type="InterPro" id="IPR006059">
    <property type="entry name" value="SBP"/>
</dbReference>
<protein>
    <submittedName>
        <fullName evidence="5">Carbohydrate ABC transporter, N-acetylglucosamine/diacetylchitobiose-binding protein</fullName>
    </submittedName>
</protein>
<dbReference type="Proteomes" id="UP001165079">
    <property type="component" value="Unassembled WGS sequence"/>
</dbReference>
<dbReference type="GO" id="GO:0030313">
    <property type="term" value="C:cell envelope"/>
    <property type="evidence" value="ECO:0007669"/>
    <property type="project" value="UniProtKB-SubCell"/>
</dbReference>
<sequence length="479" mass="51529">MATETTPNESGEVSRRSVLKTSAALGMAVPAAGFLAACAGGGSDDKDGVAADNTNAENPFKVDGKKPLEVVVFKGGYGDDYAIAQEALYKAKFPESAIKHAGITDIRAEIGPRFQSKTPPDVLDNSGAQQINHADLANNGQYADLTPLLDAPSIDDPAKKVRDTLLGGVVELGTYNGKFNVLNYGFTLYAIWYSGSLFKEKGWTEPKTWTEMLALCEKIKAAGIAPWTYTGVHPYYLFDVLFTLAARHGGNDVVKNIDNLEANAWKHPSIKLALEAMVSLKTKGYILDGSEGLDHRQSQARFIKKDAAFIPVGSWLENEEKDLLAADPGFDLKCMIVPALDGSTNPNAVWAAPGEGFAVPQDAKNREGGMEYLRIMLSAKGREAFSAKTSSLTVVAGKSEGMPDTPGVRAVQEALKTTASAAYPFKFDEWYANASKGIIRPKLGEVMAGRLSPDEFITIAQKAADDIKADSSIQKQHRN</sequence>
<gene>
    <name evidence="5" type="ORF">Afil01_35900</name>
</gene>